<dbReference type="AlphaFoldDB" id="A0AAD8C5R2"/>
<name>A0AAD8C5R2_BIOPF</name>
<protein>
    <submittedName>
        <fullName evidence="2">Uncharacterized protein</fullName>
    </submittedName>
</protein>
<feature type="signal peptide" evidence="1">
    <location>
        <begin position="1"/>
        <end position="29"/>
    </location>
</feature>
<dbReference type="EMBL" id="JASAOG010000011">
    <property type="protein sequence ID" value="KAK0066143.1"/>
    <property type="molecule type" value="Genomic_DNA"/>
</dbReference>
<keyword evidence="1" id="KW-0732">Signal</keyword>
<evidence type="ECO:0000313" key="3">
    <source>
        <dbReference type="Proteomes" id="UP001233172"/>
    </source>
</evidence>
<evidence type="ECO:0000256" key="1">
    <source>
        <dbReference type="SAM" id="SignalP"/>
    </source>
</evidence>
<organism evidence="2 3">
    <name type="scientific">Biomphalaria pfeifferi</name>
    <name type="common">Bloodfluke planorb</name>
    <name type="synonym">Freshwater snail</name>
    <dbReference type="NCBI Taxonomy" id="112525"/>
    <lineage>
        <taxon>Eukaryota</taxon>
        <taxon>Metazoa</taxon>
        <taxon>Spiralia</taxon>
        <taxon>Lophotrochozoa</taxon>
        <taxon>Mollusca</taxon>
        <taxon>Gastropoda</taxon>
        <taxon>Heterobranchia</taxon>
        <taxon>Euthyneura</taxon>
        <taxon>Panpulmonata</taxon>
        <taxon>Hygrophila</taxon>
        <taxon>Lymnaeoidea</taxon>
        <taxon>Planorbidae</taxon>
        <taxon>Biomphalaria</taxon>
    </lineage>
</organism>
<accession>A0AAD8C5R2</accession>
<evidence type="ECO:0000313" key="2">
    <source>
        <dbReference type="EMBL" id="KAK0066143.1"/>
    </source>
</evidence>
<feature type="chain" id="PRO_5042193916" evidence="1">
    <location>
        <begin position="30"/>
        <end position="74"/>
    </location>
</feature>
<sequence length="74" mass="7774">MKSFIVVSVVVLSLCSCITLGAVIGNVIADTCGPTPLCAAPPPWCNYVDMVDENGCFTCGRLVCPQEPSEVPLE</sequence>
<proteinExistence type="predicted"/>
<dbReference type="Proteomes" id="UP001233172">
    <property type="component" value="Unassembled WGS sequence"/>
</dbReference>
<dbReference type="PROSITE" id="PS51257">
    <property type="entry name" value="PROKAR_LIPOPROTEIN"/>
    <property type="match status" value="1"/>
</dbReference>
<comment type="caution">
    <text evidence="2">The sequence shown here is derived from an EMBL/GenBank/DDBJ whole genome shotgun (WGS) entry which is preliminary data.</text>
</comment>
<keyword evidence="3" id="KW-1185">Reference proteome</keyword>
<reference evidence="2" key="1">
    <citation type="journal article" date="2023" name="PLoS Negl. Trop. Dis.">
        <title>A genome sequence for Biomphalaria pfeifferi, the major vector snail for the human-infecting parasite Schistosoma mansoni.</title>
        <authorList>
            <person name="Bu L."/>
            <person name="Lu L."/>
            <person name="Laidemitt M.R."/>
            <person name="Zhang S.M."/>
            <person name="Mutuku M."/>
            <person name="Mkoji G."/>
            <person name="Steinauer M."/>
            <person name="Loker E.S."/>
        </authorList>
    </citation>
    <scope>NUCLEOTIDE SEQUENCE</scope>
    <source>
        <strain evidence="2">KasaAsao</strain>
    </source>
</reference>
<reference evidence="2" key="2">
    <citation type="submission" date="2023-04" db="EMBL/GenBank/DDBJ databases">
        <authorList>
            <person name="Bu L."/>
            <person name="Lu L."/>
            <person name="Laidemitt M.R."/>
            <person name="Zhang S.M."/>
            <person name="Mutuku M."/>
            <person name="Mkoji G."/>
            <person name="Steinauer M."/>
            <person name="Loker E.S."/>
        </authorList>
    </citation>
    <scope>NUCLEOTIDE SEQUENCE</scope>
    <source>
        <strain evidence="2">KasaAsao</strain>
        <tissue evidence="2">Whole Snail</tissue>
    </source>
</reference>
<gene>
    <name evidence="2" type="ORF">Bpfe_004264</name>
</gene>